<sequence>MYEFAGPATLVVVGLWIAYLVPHKLRHRQQLLESRTDDRFSDALRVLAVTGPEGSSRRRRADVARSVRPDCGPVDKRVGLLTPGRGARVVETDRGGTHVDRPHGTQDRIGADAARRAAQLHAAHAAATARRGAAARRRGLLAGVLLVAAVAGWVVAGVTALGVLAGVVPTVLLATVLGLGRHAVVQGRAAEAEWERRIAEATAPLRAREARAARRAEPGRAVRPSSTDTQAITRVRVDADGTPAQPVRDGGREGDTWSPVAVPRPTYAMKAPAPRREPAPLGDVEGSTHAAAAARPATEDVAVPEAPAGTAAPAAEAPPAEAAAAATGTTEPATAEPSGSIDLNAVLARRRAAGE</sequence>
<feature type="region of interest" description="Disordered" evidence="1">
    <location>
        <begin position="238"/>
        <end position="342"/>
    </location>
</feature>
<evidence type="ECO:0000313" key="5">
    <source>
        <dbReference type="Proteomes" id="UP000321723"/>
    </source>
</evidence>
<dbReference type="EMBL" id="BJVQ01000012">
    <property type="protein sequence ID" value="GEL46220.1"/>
    <property type="molecule type" value="Genomic_DNA"/>
</dbReference>
<dbReference type="Proteomes" id="UP000564629">
    <property type="component" value="Unassembled WGS sequence"/>
</dbReference>
<comment type="caution">
    <text evidence="3">The sequence shown here is derived from an EMBL/GenBank/DDBJ whole genome shotgun (WGS) entry which is preliminary data.</text>
</comment>
<evidence type="ECO:0000313" key="6">
    <source>
        <dbReference type="Proteomes" id="UP000564629"/>
    </source>
</evidence>
<evidence type="ECO:0000313" key="4">
    <source>
        <dbReference type="EMBL" id="MBB5472046.1"/>
    </source>
</evidence>
<protein>
    <submittedName>
        <fullName evidence="3">Uncharacterized protein</fullName>
    </submittedName>
</protein>
<feature type="transmembrane region" description="Helical" evidence="2">
    <location>
        <begin position="6"/>
        <end position="22"/>
    </location>
</feature>
<keyword evidence="2" id="KW-1133">Transmembrane helix</keyword>
<keyword evidence="5" id="KW-1185">Reference proteome</keyword>
<proteinExistence type="predicted"/>
<evidence type="ECO:0000313" key="3">
    <source>
        <dbReference type="EMBL" id="GEL46220.1"/>
    </source>
</evidence>
<dbReference type="AlphaFoldDB" id="A0A511FAB5"/>
<dbReference type="OrthoDB" id="3260885at2"/>
<evidence type="ECO:0000256" key="1">
    <source>
        <dbReference type="SAM" id="MobiDB-lite"/>
    </source>
</evidence>
<evidence type="ECO:0000256" key="2">
    <source>
        <dbReference type="SAM" id="Phobius"/>
    </source>
</evidence>
<feature type="transmembrane region" description="Helical" evidence="2">
    <location>
        <begin position="162"/>
        <end position="180"/>
    </location>
</feature>
<dbReference type="EMBL" id="JACHDN010000001">
    <property type="protein sequence ID" value="MBB5472046.1"/>
    <property type="molecule type" value="Genomic_DNA"/>
</dbReference>
<reference evidence="4 6" key="2">
    <citation type="submission" date="2020-08" db="EMBL/GenBank/DDBJ databases">
        <title>Sequencing the genomes of 1000 actinobacteria strains.</title>
        <authorList>
            <person name="Klenk H.-P."/>
        </authorList>
    </citation>
    <scope>NUCLEOTIDE SEQUENCE [LARGE SCALE GENOMIC DNA]</scope>
    <source>
        <strain evidence="4 6">DSM 9581</strain>
    </source>
</reference>
<gene>
    <name evidence="3" type="ORF">CHO01_13360</name>
    <name evidence="4" type="ORF">HNR08_000782</name>
</gene>
<name>A0A511FAB5_9CELL</name>
<keyword evidence="2" id="KW-0472">Membrane</keyword>
<accession>A0A511FAB5</accession>
<dbReference type="RefSeq" id="WP_146835496.1">
    <property type="nucleotide sequence ID" value="NZ_BJVQ01000012.1"/>
</dbReference>
<feature type="transmembrane region" description="Helical" evidence="2">
    <location>
        <begin position="139"/>
        <end position="156"/>
    </location>
</feature>
<feature type="compositionally biased region" description="Low complexity" evidence="1">
    <location>
        <begin position="304"/>
        <end position="337"/>
    </location>
</feature>
<reference evidence="3 5" key="1">
    <citation type="submission" date="2019-07" db="EMBL/GenBank/DDBJ databases">
        <title>Whole genome shotgun sequence of Cellulomonas hominis NBRC 16055.</title>
        <authorList>
            <person name="Hosoyama A."/>
            <person name="Uohara A."/>
            <person name="Ohji S."/>
            <person name="Ichikawa N."/>
        </authorList>
    </citation>
    <scope>NUCLEOTIDE SEQUENCE [LARGE SCALE GENOMIC DNA]</scope>
    <source>
        <strain evidence="3 5">NBRC 16055</strain>
    </source>
</reference>
<dbReference type="Proteomes" id="UP000321723">
    <property type="component" value="Unassembled WGS sequence"/>
</dbReference>
<keyword evidence="2" id="KW-0812">Transmembrane</keyword>
<organism evidence="3 5">
    <name type="scientific">Cellulomonas hominis</name>
    <dbReference type="NCBI Taxonomy" id="156981"/>
    <lineage>
        <taxon>Bacteria</taxon>
        <taxon>Bacillati</taxon>
        <taxon>Actinomycetota</taxon>
        <taxon>Actinomycetes</taxon>
        <taxon>Micrococcales</taxon>
        <taxon>Cellulomonadaceae</taxon>
        <taxon>Cellulomonas</taxon>
    </lineage>
</organism>